<dbReference type="PROSITE" id="PS00455">
    <property type="entry name" value="AMP_BINDING"/>
    <property type="match status" value="1"/>
</dbReference>
<dbReference type="Pfam" id="PF13193">
    <property type="entry name" value="AMP-binding_C"/>
    <property type="match status" value="1"/>
</dbReference>
<sequence>MKNAADLPFLSGLPASACLVDVRSQRTYDRNGLVAAATSKSAEIERLTTGRPGPVVIAEPDAAEMLITLFGAWAAGRCAVLVNPQLSDEEKQNVMAHTSACAWLGPGADGLEQPEGADGAAGAIGIDDPALILMTSGTTGVPKGIVHSLRSLSARTALNVAHIGADSLQRSLCVLPMFFGHGLIGNCLSPLAAGGTLYLWCSPGITEIASFGKVMDDHAISFLSSVPSFWKLAMRMSASPANPPRRVHIGSAPLSAEFWSQIAQWVGTQNVYNLFGMTETANWIGGGVLSEAAGRDGYVGSIWGGNYAVLLDDGTVAPVGRGEVLVQSPTIMQNYLNAPDKTREAFVSGWFRTGDIGELDEAGRVTLVGRIKTEINRAGIKIQAEEIDMLLERHPQIEEACAFAIPDPVSGEAVAAAIVASNGTAVDVDAVRGWCKERARSEAVPVVLYLLEEIPKNERGKIVRDKVREAAQMQESST</sequence>
<evidence type="ECO:0000313" key="6">
    <source>
        <dbReference type="Proteomes" id="UP001151234"/>
    </source>
</evidence>
<dbReference type="SUPFAM" id="SSF56801">
    <property type="entry name" value="Acetyl-CoA synthetase-like"/>
    <property type="match status" value="1"/>
</dbReference>
<dbReference type="AlphaFoldDB" id="A0A9X3ZJ73"/>
<accession>A0A9X3ZJ73</accession>
<dbReference type="CDD" id="cd04433">
    <property type="entry name" value="AFD_class_I"/>
    <property type="match status" value="1"/>
</dbReference>
<feature type="domain" description="AMP-binding enzyme C-terminal" evidence="4">
    <location>
        <begin position="386"/>
        <end position="461"/>
    </location>
</feature>
<feature type="domain" description="AMP-dependent synthetase/ligase" evidence="3">
    <location>
        <begin position="124"/>
        <end position="336"/>
    </location>
</feature>
<dbReference type="Pfam" id="PF00501">
    <property type="entry name" value="AMP-binding"/>
    <property type="match status" value="1"/>
</dbReference>
<dbReference type="PANTHER" id="PTHR43201">
    <property type="entry name" value="ACYL-COA SYNTHETASE"/>
    <property type="match status" value="1"/>
</dbReference>
<dbReference type="GO" id="GO:0046872">
    <property type="term" value="F:metal ion binding"/>
    <property type="evidence" value="ECO:0007669"/>
    <property type="project" value="UniProtKB-KW"/>
</dbReference>
<evidence type="ECO:0000259" key="3">
    <source>
        <dbReference type="Pfam" id="PF00501"/>
    </source>
</evidence>
<evidence type="ECO:0000313" key="5">
    <source>
        <dbReference type="EMBL" id="MDA5400421.1"/>
    </source>
</evidence>
<dbReference type="InterPro" id="IPR045851">
    <property type="entry name" value="AMP-bd_C_sf"/>
</dbReference>
<reference evidence="5" key="1">
    <citation type="submission" date="2022-11" db="EMBL/GenBank/DDBJ databases">
        <title>Draft genome sequence of Hoeflea poritis E7-10 and Hoeflea prorocentri PM5-8, separated from scleractinian coral Porites lutea and marine dinoflagellate.</title>
        <authorList>
            <person name="Zhang G."/>
            <person name="Wei Q."/>
            <person name="Cai L."/>
        </authorList>
    </citation>
    <scope>NUCLEOTIDE SEQUENCE</scope>
    <source>
        <strain evidence="5">PM5-8</strain>
    </source>
</reference>
<comment type="similarity">
    <text evidence="1">Belongs to the ATP-dependent AMP-binding enzyme family.</text>
</comment>
<organism evidence="5 6">
    <name type="scientific">Hoeflea prorocentri</name>
    <dbReference type="NCBI Taxonomy" id="1922333"/>
    <lineage>
        <taxon>Bacteria</taxon>
        <taxon>Pseudomonadati</taxon>
        <taxon>Pseudomonadota</taxon>
        <taxon>Alphaproteobacteria</taxon>
        <taxon>Hyphomicrobiales</taxon>
        <taxon>Rhizobiaceae</taxon>
        <taxon>Hoeflea</taxon>
    </lineage>
</organism>
<dbReference type="GO" id="GO:0031956">
    <property type="term" value="F:medium-chain fatty acid-CoA ligase activity"/>
    <property type="evidence" value="ECO:0007669"/>
    <property type="project" value="TreeGrafter"/>
</dbReference>
<dbReference type="RefSeq" id="WP_267991964.1">
    <property type="nucleotide sequence ID" value="NZ_JAPJZI010000001.1"/>
</dbReference>
<dbReference type="Gene3D" id="3.30.300.30">
    <property type="match status" value="1"/>
</dbReference>
<dbReference type="PANTHER" id="PTHR43201:SF8">
    <property type="entry name" value="ACYL-COA SYNTHETASE FAMILY MEMBER 3"/>
    <property type="match status" value="1"/>
</dbReference>
<protein>
    <submittedName>
        <fullName evidence="5">Class I adenylate-forming enzyme family protein</fullName>
    </submittedName>
</protein>
<dbReference type="Proteomes" id="UP001151234">
    <property type="component" value="Unassembled WGS sequence"/>
</dbReference>
<comment type="caution">
    <text evidence="5">The sequence shown here is derived from an EMBL/GenBank/DDBJ whole genome shotgun (WGS) entry which is preliminary data.</text>
</comment>
<keyword evidence="2" id="KW-0479">Metal-binding</keyword>
<proteinExistence type="inferred from homology"/>
<dbReference type="InterPro" id="IPR025110">
    <property type="entry name" value="AMP-bd_C"/>
</dbReference>
<dbReference type="InterPro" id="IPR020845">
    <property type="entry name" value="AMP-binding_CS"/>
</dbReference>
<dbReference type="Gene3D" id="3.40.50.12780">
    <property type="entry name" value="N-terminal domain of ligase-like"/>
    <property type="match status" value="1"/>
</dbReference>
<evidence type="ECO:0000256" key="2">
    <source>
        <dbReference type="ARBA" id="ARBA00022723"/>
    </source>
</evidence>
<dbReference type="EMBL" id="JAPJZI010000001">
    <property type="protein sequence ID" value="MDA5400421.1"/>
    <property type="molecule type" value="Genomic_DNA"/>
</dbReference>
<dbReference type="InterPro" id="IPR042099">
    <property type="entry name" value="ANL_N_sf"/>
</dbReference>
<evidence type="ECO:0000256" key="1">
    <source>
        <dbReference type="ARBA" id="ARBA00006432"/>
    </source>
</evidence>
<dbReference type="InterPro" id="IPR000873">
    <property type="entry name" value="AMP-dep_synth/lig_dom"/>
</dbReference>
<name>A0A9X3ZJ73_9HYPH</name>
<gene>
    <name evidence="5" type="ORF">OQ273_17730</name>
</gene>
<keyword evidence="6" id="KW-1185">Reference proteome</keyword>
<evidence type="ECO:0000259" key="4">
    <source>
        <dbReference type="Pfam" id="PF13193"/>
    </source>
</evidence>
<dbReference type="GO" id="GO:0006631">
    <property type="term" value="P:fatty acid metabolic process"/>
    <property type="evidence" value="ECO:0007669"/>
    <property type="project" value="TreeGrafter"/>
</dbReference>